<accession>A0ABX5Y632</accession>
<dbReference type="PROSITE" id="PS51257">
    <property type="entry name" value="PROKAR_LIPOPROTEIN"/>
    <property type="match status" value="1"/>
</dbReference>
<evidence type="ECO:0000313" key="3">
    <source>
        <dbReference type="EMBL" id="QDY65567.1"/>
    </source>
</evidence>
<gene>
    <name evidence="3" type="ORF">FQA45_04160</name>
</gene>
<feature type="domain" description="DUF6318" evidence="2">
    <location>
        <begin position="71"/>
        <end position="216"/>
    </location>
</feature>
<proteinExistence type="predicted"/>
<feature type="region of interest" description="Disordered" evidence="1">
    <location>
        <begin position="35"/>
        <end position="93"/>
    </location>
</feature>
<dbReference type="Pfam" id="PF19843">
    <property type="entry name" value="DUF6318"/>
    <property type="match status" value="1"/>
</dbReference>
<dbReference type="Proteomes" id="UP000320717">
    <property type="component" value="Chromosome"/>
</dbReference>
<evidence type="ECO:0000259" key="2">
    <source>
        <dbReference type="Pfam" id="PF19843"/>
    </source>
</evidence>
<keyword evidence="4" id="KW-1185">Reference proteome</keyword>
<feature type="compositionally biased region" description="Polar residues" evidence="1">
    <location>
        <begin position="35"/>
        <end position="69"/>
    </location>
</feature>
<organism evidence="3 4">
    <name type="scientific">Glutamicibacter halophytocola</name>
    <dbReference type="NCBI Taxonomy" id="1933880"/>
    <lineage>
        <taxon>Bacteria</taxon>
        <taxon>Bacillati</taxon>
        <taxon>Actinomycetota</taxon>
        <taxon>Actinomycetes</taxon>
        <taxon>Micrococcales</taxon>
        <taxon>Micrococcaceae</taxon>
        <taxon>Glutamicibacter</taxon>
    </lineage>
</organism>
<name>A0ABX5Y632_9MICC</name>
<evidence type="ECO:0000256" key="1">
    <source>
        <dbReference type="SAM" id="MobiDB-lite"/>
    </source>
</evidence>
<sequence>MIHQRSSELRGDIEMGIRKLLFVTVGAAVILTGCNSNTTGGSPPQGETQAPSSSETRTDSDPGTTTSASPAYLKGSSKGPAKNVPLPKMPKDAKKFSEEGASRFVEYYFDLLNYTIESNDVKEIKKLSSKECRLCNKSIIDEAEDAKKSGEWQVGGKHHSTVLDSYISGKNVAIVTVEYTADTAIIYSEPGNVQEELERLEPNRLAFDLEYNKGWRVYKIIGAD</sequence>
<dbReference type="InterPro" id="IPR046281">
    <property type="entry name" value="DUF6318"/>
</dbReference>
<dbReference type="EMBL" id="CP042260">
    <property type="protein sequence ID" value="QDY65567.1"/>
    <property type="molecule type" value="Genomic_DNA"/>
</dbReference>
<dbReference type="RefSeq" id="WP_146275330.1">
    <property type="nucleotide sequence ID" value="NZ_CP042260.1"/>
</dbReference>
<reference evidence="3 4" key="1">
    <citation type="submission" date="2019-07" db="EMBL/GenBank/DDBJ databases">
        <title>Complete Genome Sequence of drought tolerant Plant Growth-Promoting Rhizobacterium Glutamicibacter halophytocola DR408.</title>
        <authorList>
            <person name="Nishu S.D."/>
            <person name="Lee T.K."/>
        </authorList>
    </citation>
    <scope>NUCLEOTIDE SEQUENCE [LARGE SCALE GENOMIC DNA]</scope>
    <source>
        <strain evidence="3 4">DR408</strain>
    </source>
</reference>
<evidence type="ECO:0000313" key="4">
    <source>
        <dbReference type="Proteomes" id="UP000320717"/>
    </source>
</evidence>
<protein>
    <recommendedName>
        <fullName evidence="2">DUF6318 domain-containing protein</fullName>
    </recommendedName>
</protein>